<dbReference type="GO" id="GO:0098793">
    <property type="term" value="C:presynapse"/>
    <property type="evidence" value="ECO:0007669"/>
    <property type="project" value="GOC"/>
</dbReference>
<dbReference type="PROSITE" id="PS50004">
    <property type="entry name" value="C2"/>
    <property type="match status" value="1"/>
</dbReference>
<dbReference type="OrthoDB" id="270970at2759"/>
<keyword evidence="2" id="KW-0677">Repeat</keyword>
<evidence type="ECO:0000256" key="2">
    <source>
        <dbReference type="ARBA" id="ARBA00022737"/>
    </source>
</evidence>
<dbReference type="GO" id="GO:0061669">
    <property type="term" value="P:spontaneous neurotransmitter secretion"/>
    <property type="evidence" value="ECO:0007669"/>
    <property type="project" value="TreeGrafter"/>
</dbReference>
<dbReference type="GO" id="GO:0017158">
    <property type="term" value="P:regulation of calcium ion-dependent exocytosis"/>
    <property type="evidence" value="ECO:0007669"/>
    <property type="project" value="TreeGrafter"/>
</dbReference>
<dbReference type="AlphaFoldDB" id="A0A3M7P4I2"/>
<organism evidence="4 5">
    <name type="scientific">Brachionus plicatilis</name>
    <name type="common">Marine rotifer</name>
    <name type="synonym">Brachionus muelleri</name>
    <dbReference type="NCBI Taxonomy" id="10195"/>
    <lineage>
        <taxon>Eukaryota</taxon>
        <taxon>Metazoa</taxon>
        <taxon>Spiralia</taxon>
        <taxon>Gnathifera</taxon>
        <taxon>Rotifera</taxon>
        <taxon>Eurotatoria</taxon>
        <taxon>Monogononta</taxon>
        <taxon>Pseudotrocha</taxon>
        <taxon>Ploima</taxon>
        <taxon>Brachionidae</taxon>
        <taxon>Brachionus</taxon>
    </lineage>
</organism>
<evidence type="ECO:0000313" key="5">
    <source>
        <dbReference type="Proteomes" id="UP000276133"/>
    </source>
</evidence>
<dbReference type="InterPro" id="IPR000008">
    <property type="entry name" value="C2_dom"/>
</dbReference>
<dbReference type="Pfam" id="PF00168">
    <property type="entry name" value="C2"/>
    <property type="match status" value="1"/>
</dbReference>
<dbReference type="InterPro" id="IPR035892">
    <property type="entry name" value="C2_domain_sf"/>
</dbReference>
<dbReference type="SMART" id="SM00239">
    <property type="entry name" value="C2"/>
    <property type="match status" value="1"/>
</dbReference>
<evidence type="ECO:0000313" key="4">
    <source>
        <dbReference type="EMBL" id="RMZ93829.1"/>
    </source>
</evidence>
<dbReference type="PRINTS" id="PR00360">
    <property type="entry name" value="C2DOMAIN"/>
</dbReference>
<dbReference type="InterPro" id="IPR001565">
    <property type="entry name" value="Synaptotagmin"/>
</dbReference>
<dbReference type="InterPro" id="IPR043566">
    <property type="entry name" value="Rabphilin/DOC2/Noc2"/>
</dbReference>
<dbReference type="PRINTS" id="PR00399">
    <property type="entry name" value="SYNAPTOTAGMN"/>
</dbReference>
<keyword evidence="5" id="KW-1185">Reference proteome</keyword>
<dbReference type="GO" id="GO:0006887">
    <property type="term" value="P:exocytosis"/>
    <property type="evidence" value="ECO:0007669"/>
    <property type="project" value="TreeGrafter"/>
</dbReference>
<accession>A0A3M7P4I2</accession>
<dbReference type="EMBL" id="REGN01013527">
    <property type="protein sequence ID" value="RMZ93829.1"/>
    <property type="molecule type" value="Genomic_DNA"/>
</dbReference>
<evidence type="ECO:0000259" key="3">
    <source>
        <dbReference type="PROSITE" id="PS50004"/>
    </source>
</evidence>
<proteinExistence type="predicted"/>
<gene>
    <name evidence="4" type="ORF">BpHYR1_050000</name>
</gene>
<dbReference type="Gene3D" id="2.60.40.150">
    <property type="entry name" value="C2 domain"/>
    <property type="match status" value="1"/>
</dbReference>
<dbReference type="PANTHER" id="PTHR45729:SF6">
    <property type="entry name" value="RABPHILIN, ISOFORM A"/>
    <property type="match status" value="1"/>
</dbReference>
<sequence length="159" mass="18429">LGDESDCSSRGKINFAVKYSKKTSCLFVKVNRCTQLLPMDNGVSSDPFVEVVLLPGSKENKHKFRTCTKRKTLDPEFNEEFVFSNIDLKSLLTKTIEISVWDKDFGTKNDFIGMVKLSQQRTGDELKHFFTIIKNPDLYHEKWHTLHMREDKFSNLTSE</sequence>
<keyword evidence="1" id="KW-0479">Metal-binding</keyword>
<feature type="non-terminal residue" evidence="4">
    <location>
        <position position="1"/>
    </location>
</feature>
<dbReference type="GO" id="GO:0046872">
    <property type="term" value="F:metal ion binding"/>
    <property type="evidence" value="ECO:0007669"/>
    <property type="project" value="UniProtKB-KW"/>
</dbReference>
<dbReference type="Proteomes" id="UP000276133">
    <property type="component" value="Unassembled WGS sequence"/>
</dbReference>
<feature type="domain" description="C2" evidence="3">
    <location>
        <begin position="9"/>
        <end position="144"/>
    </location>
</feature>
<comment type="caution">
    <text evidence="4">The sequence shown here is derived from an EMBL/GenBank/DDBJ whole genome shotgun (WGS) entry which is preliminary data.</text>
</comment>
<protein>
    <submittedName>
        <fullName evidence="4">Double C2-like domain-containing beta</fullName>
    </submittedName>
</protein>
<dbReference type="SUPFAM" id="SSF49562">
    <property type="entry name" value="C2 domain (Calcium/lipid-binding domain, CaLB)"/>
    <property type="match status" value="1"/>
</dbReference>
<reference evidence="4 5" key="1">
    <citation type="journal article" date="2018" name="Sci. Rep.">
        <title>Genomic signatures of local adaptation to the degree of environmental predictability in rotifers.</title>
        <authorList>
            <person name="Franch-Gras L."/>
            <person name="Hahn C."/>
            <person name="Garcia-Roger E.M."/>
            <person name="Carmona M.J."/>
            <person name="Serra M."/>
            <person name="Gomez A."/>
        </authorList>
    </citation>
    <scope>NUCLEOTIDE SEQUENCE [LARGE SCALE GENOMIC DNA]</scope>
    <source>
        <strain evidence="4">HYR1</strain>
    </source>
</reference>
<dbReference type="STRING" id="10195.A0A3M7P4I2"/>
<dbReference type="GO" id="GO:0016020">
    <property type="term" value="C:membrane"/>
    <property type="evidence" value="ECO:0007669"/>
    <property type="project" value="InterPro"/>
</dbReference>
<name>A0A3M7P4I2_BRAPC</name>
<evidence type="ECO:0000256" key="1">
    <source>
        <dbReference type="ARBA" id="ARBA00022723"/>
    </source>
</evidence>
<dbReference type="PANTHER" id="PTHR45729">
    <property type="entry name" value="RABPHILIN, ISOFORM A"/>
    <property type="match status" value="1"/>
</dbReference>